<evidence type="ECO:0000313" key="2">
    <source>
        <dbReference type="Proteomes" id="UP000541444"/>
    </source>
</evidence>
<comment type="caution">
    <text evidence="1">The sequence shown here is derived from an EMBL/GenBank/DDBJ whole genome shotgun (WGS) entry which is preliminary data.</text>
</comment>
<sequence>MSQMSAYDTFTCLPRTRWQRSSHGDQQFWLTCITIWVQHLKMMGGNLHAVPRYSSRGSLHISQSLLGSLRRWTMMHTSTVLFGN</sequence>
<organism evidence="1 2">
    <name type="scientific">Kingdonia uniflora</name>
    <dbReference type="NCBI Taxonomy" id="39325"/>
    <lineage>
        <taxon>Eukaryota</taxon>
        <taxon>Viridiplantae</taxon>
        <taxon>Streptophyta</taxon>
        <taxon>Embryophyta</taxon>
        <taxon>Tracheophyta</taxon>
        <taxon>Spermatophyta</taxon>
        <taxon>Magnoliopsida</taxon>
        <taxon>Ranunculales</taxon>
        <taxon>Circaeasteraceae</taxon>
        <taxon>Kingdonia</taxon>
    </lineage>
</organism>
<feature type="non-terminal residue" evidence="1">
    <location>
        <position position="84"/>
    </location>
</feature>
<proteinExistence type="predicted"/>
<dbReference type="AlphaFoldDB" id="A0A7J7P2C8"/>
<dbReference type="EMBL" id="JACGCM010000333">
    <property type="protein sequence ID" value="KAF6173585.1"/>
    <property type="molecule type" value="Genomic_DNA"/>
</dbReference>
<dbReference type="Proteomes" id="UP000541444">
    <property type="component" value="Unassembled WGS sequence"/>
</dbReference>
<evidence type="ECO:0000313" key="1">
    <source>
        <dbReference type="EMBL" id="KAF6173585.1"/>
    </source>
</evidence>
<reference evidence="1 2" key="1">
    <citation type="journal article" date="2020" name="IScience">
        <title>Genome Sequencing of the Endangered Kingdonia uniflora (Circaeasteraceae, Ranunculales) Reveals Potential Mechanisms of Evolutionary Specialization.</title>
        <authorList>
            <person name="Sun Y."/>
            <person name="Deng T."/>
            <person name="Zhang A."/>
            <person name="Moore M.J."/>
            <person name="Landis J.B."/>
            <person name="Lin N."/>
            <person name="Zhang H."/>
            <person name="Zhang X."/>
            <person name="Huang J."/>
            <person name="Zhang X."/>
            <person name="Sun H."/>
            <person name="Wang H."/>
        </authorList>
    </citation>
    <scope>NUCLEOTIDE SEQUENCE [LARGE SCALE GENOMIC DNA]</scope>
    <source>
        <strain evidence="1">TB1705</strain>
        <tissue evidence="1">Leaf</tissue>
    </source>
</reference>
<gene>
    <name evidence="1" type="ORF">GIB67_022944</name>
</gene>
<name>A0A7J7P2C8_9MAGN</name>
<keyword evidence="2" id="KW-1185">Reference proteome</keyword>
<accession>A0A7J7P2C8</accession>
<protein>
    <submittedName>
        <fullName evidence="1">Uncharacterized protein</fullName>
    </submittedName>
</protein>